<comment type="similarity">
    <text evidence="5">Belongs to the RimM family.</text>
</comment>
<keyword evidence="4 5" id="KW-0143">Chaperone</keyword>
<evidence type="ECO:0000313" key="8">
    <source>
        <dbReference type="EMBL" id="MCY3053184.1"/>
    </source>
</evidence>
<dbReference type="Gene3D" id="2.40.30.60">
    <property type="entry name" value="RimM"/>
    <property type="match status" value="1"/>
</dbReference>
<proteinExistence type="inferred from homology"/>
<keyword evidence="1 5" id="KW-0963">Cytoplasm</keyword>
<dbReference type="GO" id="GO:0006364">
    <property type="term" value="P:rRNA processing"/>
    <property type="evidence" value="ECO:0007669"/>
    <property type="project" value="UniProtKB-UniRule"/>
</dbReference>
<dbReference type="GO" id="GO:0043022">
    <property type="term" value="F:ribosome binding"/>
    <property type="evidence" value="ECO:0007669"/>
    <property type="project" value="InterPro"/>
</dbReference>
<accession>A0A0X8FDV2</accession>
<dbReference type="EMBL" id="JAOTML010000003">
    <property type="protein sequence ID" value="MCY3053184.1"/>
    <property type="molecule type" value="Genomic_DNA"/>
</dbReference>
<dbReference type="InterPro" id="IPR011033">
    <property type="entry name" value="PRC_barrel-like_sf"/>
</dbReference>
<dbReference type="InterPro" id="IPR009000">
    <property type="entry name" value="Transl_B-barrel_sf"/>
</dbReference>
<dbReference type="OrthoDB" id="9810331at2"/>
<reference evidence="9 10" key="1">
    <citation type="submission" date="2020-12" db="EMBL/GenBank/DDBJ databases">
        <title>FDA dAtabase for Regulatory Grade micrObial Sequences (FDA-ARGOS): Supporting development and validation of Infectious Disease Dx tests.</title>
        <authorList>
            <person name="Sproer C."/>
            <person name="Gronow S."/>
            <person name="Severitt S."/>
            <person name="Schroder I."/>
            <person name="Tallon L."/>
            <person name="Sadzewicz L."/>
            <person name="Zhao X."/>
            <person name="Boylan J."/>
            <person name="Ott S."/>
            <person name="Bowen H."/>
            <person name="Vavikolanu K."/>
            <person name="Mehta A."/>
            <person name="Aluvathingal J."/>
            <person name="Nadendla S."/>
            <person name="Lowell S."/>
            <person name="Myers T."/>
            <person name="Yan Y."/>
            <person name="Sichtig H."/>
        </authorList>
    </citation>
    <scope>NUCLEOTIDE SEQUENCE [LARGE SCALE GENOMIC DNA]</scope>
    <source>
        <strain evidence="9 10">FDAARGOS_911</strain>
    </source>
</reference>
<dbReference type="SUPFAM" id="SSF50447">
    <property type="entry name" value="Translation proteins"/>
    <property type="match status" value="1"/>
</dbReference>
<dbReference type="Gene3D" id="2.30.30.240">
    <property type="entry name" value="PRC-barrel domain"/>
    <property type="match status" value="1"/>
</dbReference>
<dbReference type="InterPro" id="IPR036976">
    <property type="entry name" value="RimM_N_sf"/>
</dbReference>
<evidence type="ECO:0000313" key="10">
    <source>
        <dbReference type="Proteomes" id="UP000594771"/>
    </source>
</evidence>
<dbReference type="InterPro" id="IPR002676">
    <property type="entry name" value="RimM_N"/>
</dbReference>
<dbReference type="Pfam" id="PF01782">
    <property type="entry name" value="RimM"/>
    <property type="match status" value="1"/>
</dbReference>
<protein>
    <recommendedName>
        <fullName evidence="5">Ribosome maturation factor RimM</fullName>
    </recommendedName>
</protein>
<dbReference type="KEGG" id="aun:AWM73_02255"/>
<evidence type="ECO:0000256" key="5">
    <source>
        <dbReference type="HAMAP-Rule" id="MF_00014"/>
    </source>
</evidence>
<comment type="domain">
    <text evidence="5">The PRC barrel domain binds ribosomal protein uS19.</text>
</comment>
<dbReference type="InterPro" id="IPR027275">
    <property type="entry name" value="PRC-brl_dom"/>
</dbReference>
<dbReference type="GO" id="GO:0005840">
    <property type="term" value="C:ribosome"/>
    <property type="evidence" value="ECO:0007669"/>
    <property type="project" value="InterPro"/>
</dbReference>
<feature type="domain" description="RimM N-terminal" evidence="6">
    <location>
        <begin position="8"/>
        <end position="89"/>
    </location>
</feature>
<dbReference type="Pfam" id="PF05239">
    <property type="entry name" value="PRC"/>
    <property type="match status" value="1"/>
</dbReference>
<evidence type="ECO:0000259" key="6">
    <source>
        <dbReference type="Pfam" id="PF01782"/>
    </source>
</evidence>
<dbReference type="PANTHER" id="PTHR33692:SF1">
    <property type="entry name" value="RIBOSOME MATURATION FACTOR RIMM"/>
    <property type="match status" value="1"/>
</dbReference>
<evidence type="ECO:0000313" key="11">
    <source>
        <dbReference type="Proteomes" id="UP001069145"/>
    </source>
</evidence>
<reference evidence="8" key="2">
    <citation type="submission" date="2022-09" db="EMBL/GenBank/DDBJ databases">
        <title>Aerococcus urinae taxonomy study.</title>
        <authorList>
            <person name="Christensen J."/>
            <person name="Senneby E."/>
        </authorList>
    </citation>
    <scope>NUCLEOTIDE SEQUENCE</scope>
    <source>
        <strain evidence="8">NLD-066-U95</strain>
    </source>
</reference>
<dbReference type="GO" id="GO:0005737">
    <property type="term" value="C:cytoplasm"/>
    <property type="evidence" value="ECO:0007669"/>
    <property type="project" value="UniProtKB-SubCell"/>
</dbReference>
<dbReference type="GO" id="GO:0042274">
    <property type="term" value="P:ribosomal small subunit biogenesis"/>
    <property type="evidence" value="ECO:0007669"/>
    <property type="project" value="UniProtKB-UniRule"/>
</dbReference>
<comment type="subcellular location">
    <subcellularLocation>
        <location evidence="5">Cytoplasm</location>
    </subcellularLocation>
</comment>
<name>A0A0X8FDV2_9LACT</name>
<keyword evidence="2 5" id="KW-0690">Ribosome biogenesis</keyword>
<dbReference type="Proteomes" id="UP001069145">
    <property type="component" value="Unassembled WGS sequence"/>
</dbReference>
<evidence type="ECO:0000256" key="1">
    <source>
        <dbReference type="ARBA" id="ARBA00022490"/>
    </source>
</evidence>
<feature type="domain" description="PRC-barrel" evidence="7">
    <location>
        <begin position="99"/>
        <end position="174"/>
    </location>
</feature>
<evidence type="ECO:0000256" key="3">
    <source>
        <dbReference type="ARBA" id="ARBA00022552"/>
    </source>
</evidence>
<evidence type="ECO:0000259" key="7">
    <source>
        <dbReference type="Pfam" id="PF05239"/>
    </source>
</evidence>
<dbReference type="GeneID" id="35767089"/>
<dbReference type="RefSeq" id="WP_060777899.1">
    <property type="nucleotide sequence ID" value="NZ_CAJHLF010000003.1"/>
</dbReference>
<dbReference type="InterPro" id="IPR011961">
    <property type="entry name" value="RimM"/>
</dbReference>
<comment type="function">
    <text evidence="5">An accessory protein needed during the final step in the assembly of 30S ribosomal subunit, possibly for assembly of the head region. Essential for efficient processing of 16S rRNA. May be needed both before and after RbfA during the maturation of 16S rRNA. It has affinity for free ribosomal 30S subunits but not for 70S ribosomes.</text>
</comment>
<dbReference type="AlphaFoldDB" id="A0A0X8FDV2"/>
<dbReference type="SUPFAM" id="SSF50346">
    <property type="entry name" value="PRC-barrel domain"/>
    <property type="match status" value="1"/>
</dbReference>
<dbReference type="HAMAP" id="MF_00014">
    <property type="entry name" value="Ribosome_mat_RimM"/>
    <property type="match status" value="1"/>
</dbReference>
<keyword evidence="3 5" id="KW-0698">rRNA processing</keyword>
<evidence type="ECO:0000313" key="9">
    <source>
        <dbReference type="EMBL" id="QPS01258.1"/>
    </source>
</evidence>
<evidence type="ECO:0000256" key="4">
    <source>
        <dbReference type="ARBA" id="ARBA00023186"/>
    </source>
</evidence>
<dbReference type="EMBL" id="CP065662">
    <property type="protein sequence ID" value="QPS01258.1"/>
    <property type="molecule type" value="Genomic_DNA"/>
</dbReference>
<evidence type="ECO:0000256" key="2">
    <source>
        <dbReference type="ARBA" id="ARBA00022517"/>
    </source>
</evidence>
<organism evidence="9 10">
    <name type="scientific">Aerococcus urinae</name>
    <dbReference type="NCBI Taxonomy" id="1376"/>
    <lineage>
        <taxon>Bacteria</taxon>
        <taxon>Bacillati</taxon>
        <taxon>Bacillota</taxon>
        <taxon>Bacilli</taxon>
        <taxon>Lactobacillales</taxon>
        <taxon>Aerococcaceae</taxon>
        <taxon>Aerococcus</taxon>
    </lineage>
</organism>
<gene>
    <name evidence="5 9" type="primary">rimM</name>
    <name evidence="9" type="ORF">I6G68_07795</name>
    <name evidence="8" type="ORF">ODY43_04190</name>
</gene>
<comment type="subunit">
    <text evidence="5">Binds ribosomal protein uS19.</text>
</comment>
<keyword evidence="11" id="KW-1185">Reference proteome</keyword>
<dbReference type="NCBIfam" id="TIGR02273">
    <property type="entry name" value="16S_RimM"/>
    <property type="match status" value="1"/>
</dbReference>
<dbReference type="PANTHER" id="PTHR33692">
    <property type="entry name" value="RIBOSOME MATURATION FACTOR RIMM"/>
    <property type="match status" value="1"/>
</dbReference>
<dbReference type="Proteomes" id="UP000594771">
    <property type="component" value="Chromosome"/>
</dbReference>
<sequence>MSQEFYRVGKIVNTQGLKGEVRVIATTDFPDKRFQPGSQLVIFDHKNKEAEVEVNSHRQHKNFHILSFKGMPSINDVEGFKGMEVMVAAENRQSDDLAEGEFFYDQIIGLAVYDLAGKLLGKIKAITQLGPNDVWTIQRSQPGKKDVLIPYIDDVVKAIDLDEKKIVIDVLEGLIDDED</sequence>